<protein>
    <submittedName>
        <fullName evidence="1">Uncharacterized protein</fullName>
    </submittedName>
</protein>
<evidence type="ECO:0000313" key="2">
    <source>
        <dbReference type="Proteomes" id="UP000266673"/>
    </source>
</evidence>
<organism evidence="1 2">
    <name type="scientific">Gigaspora rosea</name>
    <dbReference type="NCBI Taxonomy" id="44941"/>
    <lineage>
        <taxon>Eukaryota</taxon>
        <taxon>Fungi</taxon>
        <taxon>Fungi incertae sedis</taxon>
        <taxon>Mucoromycota</taxon>
        <taxon>Glomeromycotina</taxon>
        <taxon>Glomeromycetes</taxon>
        <taxon>Diversisporales</taxon>
        <taxon>Gigasporaceae</taxon>
        <taxon>Gigaspora</taxon>
    </lineage>
</organism>
<sequence length="427" mass="49704">MASKIFMGDMPEVLEKILNNLNNEFYSLYSCVLVSRQWCKISIPILWQDPFSFNKKPLFISKYFSSLGEDEKLILKEECGINKISKTLFNYARFLKVLDLFLLEKKVKKWINLELVNSESFYDDTKYHINNSLFKLFIENGATLRKLGLGFSKSLELKPEIFYTLGENKQFFSRIQHLSLNEISDDNIESAITLLRALAKHATKLSTLIIYGFDSYYYEKQLVHVLINVIKSQEQLRLFSFAGYNYPKEFYGIISALDSQKNSLQEVRVEFCVFNTEFDVLNNCKNLETFYIKCCDTKLSNILDCKISTLKIIDDLYDVQPIALILEKSGLLLQRLSIKPIGKRIGDNWLEPYIDVFFNHCNSPLKKILIYRLGDEKNTKALIEFCIRTRTLNYVGVESNLVLDDNIRKEVEAYVALVPYERIVVDC</sequence>
<dbReference type="OrthoDB" id="2311254at2759"/>
<reference evidence="1 2" key="1">
    <citation type="submission" date="2018-06" db="EMBL/GenBank/DDBJ databases">
        <title>Comparative genomics reveals the genomic features of Rhizophagus irregularis, R. cerebriforme, R. diaphanum and Gigaspora rosea, and their symbiotic lifestyle signature.</title>
        <authorList>
            <person name="Morin E."/>
            <person name="San Clemente H."/>
            <person name="Chen E.C.H."/>
            <person name="De La Providencia I."/>
            <person name="Hainaut M."/>
            <person name="Kuo A."/>
            <person name="Kohler A."/>
            <person name="Murat C."/>
            <person name="Tang N."/>
            <person name="Roy S."/>
            <person name="Loubradou J."/>
            <person name="Henrissat B."/>
            <person name="Grigoriev I.V."/>
            <person name="Corradi N."/>
            <person name="Roux C."/>
            <person name="Martin F.M."/>
        </authorList>
    </citation>
    <scope>NUCLEOTIDE SEQUENCE [LARGE SCALE GENOMIC DNA]</scope>
    <source>
        <strain evidence="1 2">DAOM 194757</strain>
    </source>
</reference>
<dbReference type="EMBL" id="QKWP01000039">
    <property type="protein sequence ID" value="RIB29369.1"/>
    <property type="molecule type" value="Genomic_DNA"/>
</dbReference>
<keyword evidence="2" id="KW-1185">Reference proteome</keyword>
<name>A0A397W7R6_9GLOM</name>
<evidence type="ECO:0000313" key="1">
    <source>
        <dbReference type="EMBL" id="RIB29369.1"/>
    </source>
</evidence>
<proteinExistence type="predicted"/>
<accession>A0A397W7R6</accession>
<comment type="caution">
    <text evidence="1">The sequence shown here is derived from an EMBL/GenBank/DDBJ whole genome shotgun (WGS) entry which is preliminary data.</text>
</comment>
<dbReference type="Proteomes" id="UP000266673">
    <property type="component" value="Unassembled WGS sequence"/>
</dbReference>
<gene>
    <name evidence="1" type="ORF">C2G38_2155418</name>
</gene>
<dbReference type="AlphaFoldDB" id="A0A397W7R6"/>